<comment type="subcellular location">
    <subcellularLocation>
        <location evidence="4">Cell membrane</location>
        <topology evidence="4">Multi-pass membrane protein</topology>
    </subcellularLocation>
</comment>
<comment type="caution">
    <text evidence="4">Lacks the conserved Asp active site.</text>
</comment>
<evidence type="ECO:0000313" key="7">
    <source>
        <dbReference type="EMBL" id="MBU2692808.1"/>
    </source>
</evidence>
<sequence>MRELNIALFGTELIYILSLGIWLVWTALGAAVPWRRSASPVDRIRNPFLFIGLALPLVVVFIRGYPLIFKTTPGLFLPFQYQLLLIGIALSPIGFLLGWLFQWTAKAFMSDKRTLAAAYAIECAGGVAGGLGSGLALKWGVQNFTLMLICSLTAVVTAILFTHSRGRKLYYPGVIVGSLLLVLLIQSESVDHWMTSWNHPGLVSSKDTPYTRISVVLRNQQIIVFSNGEFAYETEGTAAEEFVHHAALQHPAPSNILILGGGVQGTIREVLKHRPERVTSVEMDAACNQLIVPLLSQSDRQAMSQPNVDHIIADPRRFLHNSGEYDLIYIGMPEPTSGTTNRFYTEEFFDLCSESLDPGGILSLKLLSSENQWTQPLILRTASIYNALSAVFGDVLILPGAMNVILASNTTLIRDPEVLGSRLKKRGIKTRVISEPFLEYLYTNDRFVEIPKLLSANPGILNRDSKPVCYQYTQLLWLSQFFPSLKNLDFTKIISEKGRVGGPTLAIVLMIPISLLLIRCHNRLKRIFLALISSFVGMVIETMLLLVYQSQVGALYRDLGILLSLFMAGLAAGAWMIHRLERSWIRRINTPAAGWCLVTLFGTFGIVVALLIRQDGIFSLFHTSLLIFLDGYFVAAIFAYCGMSEAEDPGALVSPLYTSDLIGGCLGSLAASLLLIPVAGMAASTWGAALLAFCLLLLI</sequence>
<dbReference type="Proteomes" id="UP000777784">
    <property type="component" value="Unassembled WGS sequence"/>
</dbReference>
<keyword evidence="2 4" id="KW-0808">Transferase</keyword>
<comment type="caution">
    <text evidence="4 5">Lacks conserved residue(s) required for the propagation of feature annotation.</text>
</comment>
<keyword evidence="4" id="KW-1003">Cell membrane</keyword>
<dbReference type="EMBL" id="JAHJDP010000100">
    <property type="protein sequence ID" value="MBU2692808.1"/>
    <property type="molecule type" value="Genomic_DNA"/>
</dbReference>
<feature type="transmembrane region" description="Helical" evidence="4">
    <location>
        <begin position="48"/>
        <end position="69"/>
    </location>
</feature>
<feature type="transmembrane region" description="Helical" evidence="4">
    <location>
        <begin position="592"/>
        <end position="612"/>
    </location>
</feature>
<evidence type="ECO:0000256" key="2">
    <source>
        <dbReference type="ARBA" id="ARBA00022679"/>
    </source>
</evidence>
<dbReference type="HAMAP" id="MF_00198">
    <property type="entry name" value="Spermidine_synth"/>
    <property type="match status" value="1"/>
</dbReference>
<dbReference type="InterPro" id="IPR030374">
    <property type="entry name" value="PABS"/>
</dbReference>
<name>A0A948RXF1_UNCEI</name>
<dbReference type="SUPFAM" id="SSF53335">
    <property type="entry name" value="S-adenosyl-L-methionine-dependent methyltransferases"/>
    <property type="match status" value="1"/>
</dbReference>
<evidence type="ECO:0000256" key="3">
    <source>
        <dbReference type="ARBA" id="ARBA00023115"/>
    </source>
</evidence>
<feature type="transmembrane region" description="Helical" evidence="4">
    <location>
        <begin position="6"/>
        <end position="28"/>
    </location>
</feature>
<keyword evidence="4" id="KW-0812">Transmembrane</keyword>
<dbReference type="GO" id="GO:0004766">
    <property type="term" value="F:spermidine synthase activity"/>
    <property type="evidence" value="ECO:0007669"/>
    <property type="project" value="UniProtKB-UniRule"/>
</dbReference>
<dbReference type="Pfam" id="PF01564">
    <property type="entry name" value="Spermine_synth"/>
    <property type="match status" value="1"/>
</dbReference>
<feature type="transmembrane region" description="Helical" evidence="4">
    <location>
        <begin position="169"/>
        <end position="186"/>
    </location>
</feature>
<dbReference type="Gene3D" id="3.40.50.150">
    <property type="entry name" value="Vaccinia Virus protein VP39"/>
    <property type="match status" value="1"/>
</dbReference>
<comment type="caution">
    <text evidence="7">The sequence shown here is derived from an EMBL/GenBank/DDBJ whole genome shotgun (WGS) entry which is preliminary data.</text>
</comment>
<dbReference type="PROSITE" id="PS51006">
    <property type="entry name" value="PABS_2"/>
    <property type="match status" value="1"/>
</dbReference>
<comment type="function">
    <text evidence="4">Catalyzes the irreversible transfer of a propylamine group from the amino donor S-adenosylmethioninamine (decarboxy-AdoMet) to putrescine (1,4-diaminobutane) to yield spermidine.</text>
</comment>
<dbReference type="PANTHER" id="PTHR43317">
    <property type="entry name" value="THERMOSPERMINE SYNTHASE ACAULIS5"/>
    <property type="match status" value="1"/>
</dbReference>
<feature type="transmembrane region" description="Helical" evidence="4">
    <location>
        <begin position="81"/>
        <end position="103"/>
    </location>
</feature>
<dbReference type="GO" id="GO:0008295">
    <property type="term" value="P:spermidine biosynthetic process"/>
    <property type="evidence" value="ECO:0007669"/>
    <property type="project" value="UniProtKB-UniRule"/>
</dbReference>
<keyword evidence="4" id="KW-0472">Membrane</keyword>
<dbReference type="InterPro" id="IPR001045">
    <property type="entry name" value="Spermi_synthase"/>
</dbReference>
<feature type="binding site" evidence="4">
    <location>
        <position position="282"/>
    </location>
    <ligand>
        <name>S-methyl-5'-thioadenosine</name>
        <dbReference type="ChEBI" id="CHEBI:17509"/>
    </ligand>
</feature>
<comment type="subunit">
    <text evidence="4">Homodimer or homotetramer.</text>
</comment>
<feature type="transmembrane region" description="Helical" evidence="4">
    <location>
        <begin position="500"/>
        <end position="518"/>
    </location>
</feature>
<dbReference type="InterPro" id="IPR029063">
    <property type="entry name" value="SAM-dependent_MTases_sf"/>
</dbReference>
<proteinExistence type="inferred from homology"/>
<feature type="transmembrane region" description="Helical" evidence="4">
    <location>
        <begin position="652"/>
        <end position="675"/>
    </location>
</feature>
<evidence type="ECO:0000313" key="8">
    <source>
        <dbReference type="Proteomes" id="UP000777784"/>
    </source>
</evidence>
<dbReference type="GO" id="GO:0010487">
    <property type="term" value="F:thermospermine synthase activity"/>
    <property type="evidence" value="ECO:0007669"/>
    <property type="project" value="UniProtKB-ARBA"/>
</dbReference>
<feature type="transmembrane region" description="Helical" evidence="4">
    <location>
        <begin position="618"/>
        <end position="640"/>
    </location>
</feature>
<keyword evidence="4" id="KW-1133">Transmembrane helix</keyword>
<feature type="domain" description="PABS" evidence="6">
    <location>
        <begin position="173"/>
        <end position="417"/>
    </location>
</feature>
<keyword evidence="4" id="KW-0745">Spermidine biosynthesis</keyword>
<dbReference type="EC" id="2.5.1.16" evidence="4"/>
<dbReference type="AlphaFoldDB" id="A0A948RXF1"/>
<evidence type="ECO:0000259" key="6">
    <source>
        <dbReference type="PROSITE" id="PS51006"/>
    </source>
</evidence>
<dbReference type="CDD" id="cd02440">
    <property type="entry name" value="AdoMet_MTases"/>
    <property type="match status" value="1"/>
</dbReference>
<comment type="similarity">
    <text evidence="1 4">Belongs to the spermidine/spermine synthase family.</text>
</comment>
<dbReference type="PANTHER" id="PTHR43317:SF1">
    <property type="entry name" value="THERMOSPERMINE SYNTHASE ACAULIS5"/>
    <property type="match status" value="1"/>
</dbReference>
<comment type="catalytic activity">
    <reaction evidence="4">
        <text>S-adenosyl 3-(methylsulfanyl)propylamine + putrescine = S-methyl-5'-thioadenosine + spermidine + H(+)</text>
        <dbReference type="Rhea" id="RHEA:12721"/>
        <dbReference type="ChEBI" id="CHEBI:15378"/>
        <dbReference type="ChEBI" id="CHEBI:17509"/>
        <dbReference type="ChEBI" id="CHEBI:57443"/>
        <dbReference type="ChEBI" id="CHEBI:57834"/>
        <dbReference type="ChEBI" id="CHEBI:326268"/>
        <dbReference type="EC" id="2.5.1.16"/>
    </reaction>
</comment>
<gene>
    <name evidence="4" type="primary">speE</name>
    <name evidence="7" type="ORF">KJ970_17965</name>
</gene>
<protein>
    <recommendedName>
        <fullName evidence="4">Polyamine aminopropyltransferase</fullName>
    </recommendedName>
    <alternativeName>
        <fullName evidence="4">Putrescine aminopropyltransferase</fullName>
        <shortName evidence="4">PAPT</shortName>
    </alternativeName>
    <alternativeName>
        <fullName evidence="4">Spermidine synthase</fullName>
        <shortName evidence="4">SPDS</shortName>
        <shortName evidence="4">SPDSY</shortName>
        <ecNumber evidence="4">2.5.1.16</ecNumber>
    </alternativeName>
</protein>
<dbReference type="GO" id="GO:0005886">
    <property type="term" value="C:plasma membrane"/>
    <property type="evidence" value="ECO:0007669"/>
    <property type="project" value="UniProtKB-SubCell"/>
</dbReference>
<accession>A0A948RXF1</accession>
<feature type="transmembrane region" description="Helical" evidence="4">
    <location>
        <begin position="527"/>
        <end position="548"/>
    </location>
</feature>
<feature type="transmembrane region" description="Helical" evidence="4">
    <location>
        <begin position="143"/>
        <end position="162"/>
    </location>
</feature>
<reference evidence="7" key="1">
    <citation type="submission" date="2021-05" db="EMBL/GenBank/DDBJ databases">
        <title>Energy efficiency and biological interactions define the core microbiome of deep oligotrophic groundwater.</title>
        <authorList>
            <person name="Mehrshad M."/>
            <person name="Lopez-Fernandez M."/>
            <person name="Bell E."/>
            <person name="Bernier-Latmani R."/>
            <person name="Bertilsson S."/>
            <person name="Dopson M."/>
        </authorList>
    </citation>
    <scope>NUCLEOTIDE SEQUENCE</scope>
    <source>
        <strain evidence="7">Modern_marine.mb.64</strain>
    </source>
</reference>
<feature type="transmembrane region" description="Helical" evidence="4">
    <location>
        <begin position="560"/>
        <end position="580"/>
    </location>
</feature>
<organism evidence="7 8">
    <name type="scientific">Eiseniibacteriota bacterium</name>
    <dbReference type="NCBI Taxonomy" id="2212470"/>
    <lineage>
        <taxon>Bacteria</taxon>
        <taxon>Candidatus Eiseniibacteriota</taxon>
    </lineage>
</organism>
<evidence type="ECO:0000256" key="5">
    <source>
        <dbReference type="PROSITE-ProRule" id="PRU00354"/>
    </source>
</evidence>
<evidence type="ECO:0000256" key="4">
    <source>
        <dbReference type="HAMAP-Rule" id="MF_00198"/>
    </source>
</evidence>
<keyword evidence="3 4" id="KW-0620">Polyamine biosynthesis</keyword>
<evidence type="ECO:0000256" key="1">
    <source>
        <dbReference type="ARBA" id="ARBA00007867"/>
    </source>
</evidence>
<feature type="transmembrane region" description="Helical" evidence="4">
    <location>
        <begin position="115"/>
        <end position="137"/>
    </location>
</feature>
<comment type="pathway">
    <text evidence="4">Amine and polyamine biosynthesis; spermidine biosynthesis; spermidine from putrescine: step 1/1.</text>
</comment>